<dbReference type="AlphaFoldDB" id="Q6MIF1"/>
<evidence type="ECO:0000313" key="3">
    <source>
        <dbReference type="Proteomes" id="UP000008080"/>
    </source>
</evidence>
<dbReference type="Proteomes" id="UP000008080">
    <property type="component" value="Chromosome"/>
</dbReference>
<dbReference type="PROSITE" id="PS00889">
    <property type="entry name" value="CNMP_BINDING_2"/>
    <property type="match status" value="1"/>
</dbReference>
<dbReference type="eggNOG" id="COG0664">
    <property type="taxonomic scope" value="Bacteria"/>
</dbReference>
<dbReference type="GO" id="GO:0003700">
    <property type="term" value="F:DNA-binding transcription factor activity"/>
    <property type="evidence" value="ECO:0007669"/>
    <property type="project" value="TreeGrafter"/>
</dbReference>
<dbReference type="SMART" id="SM00100">
    <property type="entry name" value="cNMP"/>
    <property type="match status" value="1"/>
</dbReference>
<protein>
    <submittedName>
        <fullName evidence="2">Probable cyclic nucleotide binding protein</fullName>
    </submittedName>
</protein>
<organism evidence="2 3">
    <name type="scientific">Bdellovibrio bacteriovorus (strain ATCC 15356 / DSM 50701 / NCIMB 9529 / HD100)</name>
    <dbReference type="NCBI Taxonomy" id="264462"/>
    <lineage>
        <taxon>Bacteria</taxon>
        <taxon>Pseudomonadati</taxon>
        <taxon>Bdellovibrionota</taxon>
        <taxon>Bdellovibrionia</taxon>
        <taxon>Bdellovibrionales</taxon>
        <taxon>Pseudobdellovibrionaceae</taxon>
        <taxon>Bdellovibrio</taxon>
    </lineage>
</organism>
<evidence type="ECO:0000259" key="1">
    <source>
        <dbReference type="PROSITE" id="PS50042"/>
    </source>
</evidence>
<dbReference type="EMBL" id="BX842655">
    <property type="protein sequence ID" value="CAE78028.1"/>
    <property type="molecule type" value="Genomic_DNA"/>
</dbReference>
<dbReference type="InterPro" id="IPR050397">
    <property type="entry name" value="Env_Response_Regulators"/>
</dbReference>
<dbReference type="InterPro" id="IPR000595">
    <property type="entry name" value="cNMP-bd_dom"/>
</dbReference>
<dbReference type="Gene3D" id="2.60.120.10">
    <property type="entry name" value="Jelly Rolls"/>
    <property type="match status" value="1"/>
</dbReference>
<feature type="domain" description="Cyclic nucleotide-binding" evidence="1">
    <location>
        <begin position="52"/>
        <end position="129"/>
    </location>
</feature>
<proteinExistence type="predicted"/>
<dbReference type="Pfam" id="PF00027">
    <property type="entry name" value="cNMP_binding"/>
    <property type="match status" value="1"/>
</dbReference>
<dbReference type="KEGG" id="bba:Bd3208"/>
<gene>
    <name evidence="2" type="ordered locus">Bd3208</name>
</gene>
<dbReference type="STRING" id="264462.Bd3208"/>
<reference evidence="2 3" key="1">
    <citation type="journal article" date="2004" name="Science">
        <title>A predator unmasked: life cycle of Bdellovibrio bacteriovorus from a genomic perspective.</title>
        <authorList>
            <person name="Rendulic S."/>
            <person name="Jagtap P."/>
            <person name="Rosinus A."/>
            <person name="Eppinger M."/>
            <person name="Baar C."/>
            <person name="Lanz C."/>
            <person name="Keller H."/>
            <person name="Lambert C."/>
            <person name="Evans K.J."/>
            <person name="Goesmann A."/>
            <person name="Meyer F."/>
            <person name="Sockett R.E."/>
            <person name="Schuster S.C."/>
        </authorList>
    </citation>
    <scope>NUCLEOTIDE SEQUENCE [LARGE SCALE GENOMIC DNA]</scope>
    <source>
        <strain evidence="3">ATCC 15356 / DSM 50701 / NCIMB 9529 / HD100</strain>
    </source>
</reference>
<dbReference type="CDD" id="cd00038">
    <property type="entry name" value="CAP_ED"/>
    <property type="match status" value="1"/>
</dbReference>
<name>Q6MIF1_BDEBA</name>
<dbReference type="PROSITE" id="PS50042">
    <property type="entry name" value="CNMP_BINDING_3"/>
    <property type="match status" value="1"/>
</dbReference>
<evidence type="ECO:0000313" key="2">
    <source>
        <dbReference type="EMBL" id="CAE78028.1"/>
    </source>
</evidence>
<sequence>MRPHCLHPHAVPTTRPILARWNGQKSLIIYDPMFNSKASKGKKFIDQQIVKLADGEILFREGDLSREMYIVQKGAVEVFKRVEGQTMILGRVDRGSMVGEMSLLESLPRSASAQAVGETTLLMFDPGSFLLKIRRDPTFAFELMKQLSGRIRSTNEKLITLMAAEQLSRNDLQEIAESTL</sequence>
<dbReference type="PANTHER" id="PTHR24567:SF74">
    <property type="entry name" value="HTH-TYPE TRANSCRIPTIONAL REGULATOR ARCR"/>
    <property type="match status" value="1"/>
</dbReference>
<dbReference type="GO" id="GO:0005829">
    <property type="term" value="C:cytosol"/>
    <property type="evidence" value="ECO:0007669"/>
    <property type="project" value="TreeGrafter"/>
</dbReference>
<dbReference type="PANTHER" id="PTHR24567">
    <property type="entry name" value="CRP FAMILY TRANSCRIPTIONAL REGULATORY PROTEIN"/>
    <property type="match status" value="1"/>
</dbReference>
<keyword evidence="3" id="KW-1185">Reference proteome</keyword>
<dbReference type="InterPro" id="IPR018488">
    <property type="entry name" value="cNMP-bd_CS"/>
</dbReference>
<dbReference type="InterPro" id="IPR018490">
    <property type="entry name" value="cNMP-bd_dom_sf"/>
</dbReference>
<dbReference type="InterPro" id="IPR014710">
    <property type="entry name" value="RmlC-like_jellyroll"/>
</dbReference>
<dbReference type="PRINTS" id="PR00103">
    <property type="entry name" value="CAMPKINASE"/>
</dbReference>
<dbReference type="SUPFAM" id="SSF51206">
    <property type="entry name" value="cAMP-binding domain-like"/>
    <property type="match status" value="1"/>
</dbReference>
<dbReference type="HOGENOM" id="CLU_1755269_0_0_7"/>
<accession>Q6MIF1</accession>